<accession>A0A0P1AWM1</accession>
<dbReference type="GeneID" id="36396358"/>
<evidence type="ECO:0000313" key="1">
    <source>
        <dbReference type="EMBL" id="CEG44980.1"/>
    </source>
</evidence>
<sequence length="56" mass="6684">MGQNQFQPVLTLYIICDRIGCKVTKTSYDLTFVSVRWPQNPPFAFSQELYDYIYHF</sequence>
<dbReference type="EMBL" id="CCYD01001336">
    <property type="protein sequence ID" value="CEG44980.1"/>
    <property type="molecule type" value="Genomic_DNA"/>
</dbReference>
<organism evidence="1 2">
    <name type="scientific">Plasmopara halstedii</name>
    <name type="common">Downy mildew of sunflower</name>
    <dbReference type="NCBI Taxonomy" id="4781"/>
    <lineage>
        <taxon>Eukaryota</taxon>
        <taxon>Sar</taxon>
        <taxon>Stramenopiles</taxon>
        <taxon>Oomycota</taxon>
        <taxon>Peronosporomycetes</taxon>
        <taxon>Peronosporales</taxon>
        <taxon>Peronosporaceae</taxon>
        <taxon>Plasmopara</taxon>
    </lineage>
</organism>
<evidence type="ECO:0000313" key="2">
    <source>
        <dbReference type="Proteomes" id="UP000054928"/>
    </source>
</evidence>
<reference evidence="2" key="1">
    <citation type="submission" date="2014-09" db="EMBL/GenBank/DDBJ databases">
        <authorList>
            <person name="Sharma Rahul"/>
            <person name="Thines Marco"/>
        </authorList>
    </citation>
    <scope>NUCLEOTIDE SEQUENCE [LARGE SCALE GENOMIC DNA]</scope>
</reference>
<dbReference type="RefSeq" id="XP_024581349.1">
    <property type="nucleotide sequence ID" value="XM_024715675.1"/>
</dbReference>
<dbReference type="Proteomes" id="UP000054928">
    <property type="component" value="Unassembled WGS sequence"/>
</dbReference>
<name>A0A0P1AWM1_PLAHL</name>
<protein>
    <submittedName>
        <fullName evidence="1">Uncharacterized protein</fullName>
    </submittedName>
</protein>
<proteinExistence type="predicted"/>
<keyword evidence="2" id="KW-1185">Reference proteome</keyword>
<dbReference type="AlphaFoldDB" id="A0A0P1AWM1"/>